<dbReference type="EMBL" id="JABCLB010001328">
    <property type="protein sequence ID" value="NMU84025.1"/>
    <property type="molecule type" value="Genomic_DNA"/>
</dbReference>
<evidence type="ECO:0000313" key="1">
    <source>
        <dbReference type="EMBL" id="NMU84025.1"/>
    </source>
</evidence>
<dbReference type="AlphaFoldDB" id="A0A7Y0XCL3"/>
<reference evidence="1 2" key="1">
    <citation type="submission" date="2020-04" db="EMBL/GenBank/DDBJ databases">
        <title>Whole-genome sequencing of Vibrio spp. from China reveals different genetic environments of blaCTX-M-14 among diverse lineages.</title>
        <authorList>
            <person name="Zheng Z."/>
            <person name="Ye L."/>
            <person name="Chen S."/>
        </authorList>
    </citation>
    <scope>NUCLEOTIDE SEQUENCE [LARGE SCALE GENOMIC DNA]</scope>
    <source>
        <strain evidence="1 2">Vb0551</strain>
    </source>
</reference>
<dbReference type="InterPro" id="IPR056912">
    <property type="entry name" value="Phage_JBD30_tail_term-like"/>
</dbReference>
<organism evidence="1 2">
    <name type="scientific">Vibrio parahaemolyticus</name>
    <dbReference type="NCBI Taxonomy" id="670"/>
    <lineage>
        <taxon>Bacteria</taxon>
        <taxon>Pseudomonadati</taxon>
        <taxon>Pseudomonadota</taxon>
        <taxon>Gammaproteobacteria</taxon>
        <taxon>Vibrionales</taxon>
        <taxon>Vibrionaceae</taxon>
        <taxon>Vibrio</taxon>
    </lineage>
</organism>
<dbReference type="RefSeq" id="WP_065297113.1">
    <property type="nucleotide sequence ID" value="NZ_CP041202.1"/>
</dbReference>
<protein>
    <submittedName>
        <fullName evidence="1">Uncharacterized protein</fullName>
    </submittedName>
</protein>
<name>A0A7Y0XCL3_VIBPH</name>
<accession>A0A7Y0XCL3</accession>
<proteinExistence type="predicted"/>
<evidence type="ECO:0000313" key="2">
    <source>
        <dbReference type="Proteomes" id="UP000518904"/>
    </source>
</evidence>
<sequence>MDSDLIQLTIERLKDQSNGKPPWIDVKEIDSLTQLHEKKSALLRTPALFVFLVSDSPKPDVRGSGLYLQDCVATVGVVIVTKSTNSKPIDWQPLRKELRQRLFGWTPDDEYEPFWLGPGRLMGISNGRADWFDQFITEYTEDQNRYGS</sequence>
<comment type="caution">
    <text evidence="1">The sequence shown here is derived from an EMBL/GenBank/DDBJ whole genome shotgun (WGS) entry which is preliminary data.</text>
</comment>
<gene>
    <name evidence="1" type="ORF">HKB16_14145</name>
</gene>
<dbReference type="Pfam" id="PF23840">
    <property type="entry name" value="Phage_tail_terminator"/>
    <property type="match status" value="1"/>
</dbReference>
<dbReference type="Proteomes" id="UP000518904">
    <property type="component" value="Unassembled WGS sequence"/>
</dbReference>